<dbReference type="InterPro" id="IPR036864">
    <property type="entry name" value="Zn2-C6_fun-type_DNA-bd_sf"/>
</dbReference>
<keyword evidence="2" id="KW-0539">Nucleus</keyword>
<dbReference type="SUPFAM" id="SSF57701">
    <property type="entry name" value="Zn2/Cys6 DNA-binding domain"/>
    <property type="match status" value="1"/>
</dbReference>
<dbReference type="InterPro" id="IPR001138">
    <property type="entry name" value="Zn2Cys6_DnaBD"/>
</dbReference>
<dbReference type="OrthoDB" id="5229455at2759"/>
<dbReference type="GO" id="GO:0000981">
    <property type="term" value="F:DNA-binding transcription factor activity, RNA polymerase II-specific"/>
    <property type="evidence" value="ECO:0007669"/>
    <property type="project" value="InterPro"/>
</dbReference>
<comment type="subcellular location">
    <subcellularLocation>
        <location evidence="1">Nucleus</location>
    </subcellularLocation>
</comment>
<dbReference type="AlphaFoldDB" id="A0A5N6KNH4"/>
<dbReference type="GO" id="GO:0000976">
    <property type="term" value="F:transcription cis-regulatory region binding"/>
    <property type="evidence" value="ECO:0007669"/>
    <property type="project" value="TreeGrafter"/>
</dbReference>
<feature type="compositionally biased region" description="Polar residues" evidence="3">
    <location>
        <begin position="335"/>
        <end position="348"/>
    </location>
</feature>
<comment type="caution">
    <text evidence="5">The sequence shown here is derived from an EMBL/GenBank/DDBJ whole genome shotgun (WGS) entry which is preliminary data.</text>
</comment>
<dbReference type="CDD" id="cd00067">
    <property type="entry name" value="GAL4"/>
    <property type="match status" value="1"/>
</dbReference>
<evidence type="ECO:0000313" key="6">
    <source>
        <dbReference type="Proteomes" id="UP000327013"/>
    </source>
</evidence>
<evidence type="ECO:0000256" key="1">
    <source>
        <dbReference type="ARBA" id="ARBA00004123"/>
    </source>
</evidence>
<sequence>MVGSAEYSFSDRRHSTWHHGMNEDKPILTLLHEQHVEYHTRSVPPRLRTTDGDVKGAGLESDTWHYLHHETGNSRIAVLVLIVPSSRQMRRTMWCSGVEPLPHKRSPSNDARFEAHLEMPRPKKEGAAEPKRRSRHGCWPCKSRKIKCGEERPGCENCSRLGDTCDYSIRLNWGGRTKRKDDDAPLQWVVTPPQSFQKNTSTTPSASVPSNSSHPTTSEQTFSLPASPQPASNPVFSAAPPAIPIDPWFTPSMSVAPPGHPPYDPNLNMPPPLFQWAGADTLDFGENQARKRRKTDSQSSPPTAIFSPPVLQISQLHGLPMTPDSPKLYGDPMSRSKSSDSNLQSHQTPELRRLSVKSLLSDADDITPNWQDDGPSQHGFDQGRHDIDTPRNDDLAALTVFSPSSTLRKLHTPNALTPPDADYFTEFGFGLRPTGDPLFQLDEYYSQPVAVQIPKSLEPLPKLLHANPMNLLYFHHFLNHTARILVPHDCPENPFRTILPRMACSDSNLLNLLLAYSASHRARLLKHPEPRNRIAAYMDGVFTSLQEALFGDDPSKSVTDANLATAIMLASLEIISPNAFEVPVSWQTHLQIAHKMITARGGYQRLLHSSPVAYFLARWFAYLDVVGSLSGSRYERGVSAAYDDDTPDADLDATIDCLLGFRSGAVTLLARVADMATRCDEERIADNGALVEDWTPSEQTVEEAQRLEATLKETQRHTEKRCSHHSDAPISPEALAETAAINEAYHLTGLIHLYCRVLGHARTSPSVQDCVSDVIRALGSIRVNGSAEACMVLPMFTAGCEAIDQAQRDKIKARFTGLESSGMSQVHKARNLMQQVWDTGNRWETLVRAWDPKLGQALLERPNVLDLCWSAAENKIWRLRKPQPRDRSLMTVLNQSPRQNIQRSKGRILLVTKAME</sequence>
<dbReference type="PROSITE" id="PS50048">
    <property type="entry name" value="ZN2_CY6_FUNGAL_2"/>
    <property type="match status" value="1"/>
</dbReference>
<feature type="domain" description="Zn(2)-C6 fungal-type" evidence="4">
    <location>
        <begin position="137"/>
        <end position="167"/>
    </location>
</feature>
<dbReference type="GO" id="GO:0005634">
    <property type="term" value="C:nucleus"/>
    <property type="evidence" value="ECO:0007669"/>
    <property type="project" value="UniProtKB-SubCell"/>
</dbReference>
<keyword evidence="6" id="KW-1185">Reference proteome</keyword>
<dbReference type="SMART" id="SM00066">
    <property type="entry name" value="GAL4"/>
    <property type="match status" value="1"/>
</dbReference>
<feature type="region of interest" description="Disordered" evidence="3">
    <location>
        <begin position="288"/>
        <end position="307"/>
    </location>
</feature>
<feature type="region of interest" description="Disordered" evidence="3">
    <location>
        <begin position="190"/>
        <end position="236"/>
    </location>
</feature>
<name>A0A5N6KNH4_9ROSI</name>
<dbReference type="GO" id="GO:0045944">
    <property type="term" value="P:positive regulation of transcription by RNA polymerase II"/>
    <property type="evidence" value="ECO:0007669"/>
    <property type="project" value="TreeGrafter"/>
</dbReference>
<organism evidence="5 6">
    <name type="scientific">Carpinus fangiana</name>
    <dbReference type="NCBI Taxonomy" id="176857"/>
    <lineage>
        <taxon>Eukaryota</taxon>
        <taxon>Viridiplantae</taxon>
        <taxon>Streptophyta</taxon>
        <taxon>Embryophyta</taxon>
        <taxon>Tracheophyta</taxon>
        <taxon>Spermatophyta</taxon>
        <taxon>Magnoliopsida</taxon>
        <taxon>eudicotyledons</taxon>
        <taxon>Gunneridae</taxon>
        <taxon>Pentapetalae</taxon>
        <taxon>rosids</taxon>
        <taxon>fabids</taxon>
        <taxon>Fagales</taxon>
        <taxon>Betulaceae</taxon>
        <taxon>Carpinus</taxon>
    </lineage>
</organism>
<gene>
    <name evidence="5" type="ORF">FH972_021146</name>
</gene>
<reference evidence="5 6" key="1">
    <citation type="submission" date="2019-06" db="EMBL/GenBank/DDBJ databases">
        <title>A chromosomal-level reference genome of Carpinus fangiana (Coryloideae, Betulaceae).</title>
        <authorList>
            <person name="Yang X."/>
            <person name="Wang Z."/>
            <person name="Zhang L."/>
            <person name="Hao G."/>
            <person name="Liu J."/>
            <person name="Yang Y."/>
        </authorList>
    </citation>
    <scope>NUCLEOTIDE SEQUENCE [LARGE SCALE GENOMIC DNA]</scope>
    <source>
        <strain evidence="5">Cfa_2016G</strain>
        <tissue evidence="5">Leaf</tissue>
    </source>
</reference>
<evidence type="ECO:0000259" key="4">
    <source>
        <dbReference type="PROSITE" id="PS50048"/>
    </source>
</evidence>
<dbReference type="InterPro" id="IPR021858">
    <property type="entry name" value="Fun_TF"/>
</dbReference>
<feature type="compositionally biased region" description="Polar residues" evidence="3">
    <location>
        <begin position="192"/>
        <end position="235"/>
    </location>
</feature>
<dbReference type="Pfam" id="PF00172">
    <property type="entry name" value="Zn_clus"/>
    <property type="match status" value="1"/>
</dbReference>
<evidence type="ECO:0000256" key="3">
    <source>
        <dbReference type="SAM" id="MobiDB-lite"/>
    </source>
</evidence>
<dbReference type="PANTHER" id="PTHR37534:SF43">
    <property type="entry name" value="FINGER DOMAIN PROTEIN, PUTATIVE (AFU_ORTHOLOGUE AFUA_1G01850)-RELATED"/>
    <property type="match status" value="1"/>
</dbReference>
<feature type="region of interest" description="Disordered" evidence="3">
    <location>
        <begin position="316"/>
        <end position="351"/>
    </location>
</feature>
<evidence type="ECO:0000256" key="2">
    <source>
        <dbReference type="ARBA" id="ARBA00023242"/>
    </source>
</evidence>
<dbReference type="GO" id="GO:0008270">
    <property type="term" value="F:zinc ion binding"/>
    <property type="evidence" value="ECO:0007669"/>
    <property type="project" value="InterPro"/>
</dbReference>
<evidence type="ECO:0000313" key="5">
    <source>
        <dbReference type="EMBL" id="KAB8336838.1"/>
    </source>
</evidence>
<protein>
    <recommendedName>
        <fullName evidence="4">Zn(2)-C6 fungal-type domain-containing protein</fullName>
    </recommendedName>
</protein>
<dbReference type="Proteomes" id="UP000327013">
    <property type="component" value="Unassembled WGS sequence"/>
</dbReference>
<dbReference type="Gene3D" id="4.10.240.10">
    <property type="entry name" value="Zn(2)-C6 fungal-type DNA-binding domain"/>
    <property type="match status" value="1"/>
</dbReference>
<dbReference type="PANTHER" id="PTHR37534">
    <property type="entry name" value="TRANSCRIPTIONAL ACTIVATOR PROTEIN UGA3"/>
    <property type="match status" value="1"/>
</dbReference>
<dbReference type="PROSITE" id="PS00463">
    <property type="entry name" value="ZN2_CY6_FUNGAL_1"/>
    <property type="match status" value="1"/>
</dbReference>
<dbReference type="Pfam" id="PF11951">
    <property type="entry name" value="Fungal_trans_2"/>
    <property type="match status" value="1"/>
</dbReference>
<accession>A0A5N6KNH4</accession>
<proteinExistence type="predicted"/>
<dbReference type="EMBL" id="VIBQ01000009">
    <property type="protein sequence ID" value="KAB8336838.1"/>
    <property type="molecule type" value="Genomic_DNA"/>
</dbReference>